<proteinExistence type="predicted"/>
<reference evidence="1" key="1">
    <citation type="submission" date="2023-03" db="EMBL/GenBank/DDBJ databases">
        <title>Chromosome-level genomes of two armyworms, Mythimna separata and Mythimna loreyi, provide insights into the biosynthesis and reception of sex pheromones.</title>
        <authorList>
            <person name="Zhao H."/>
        </authorList>
    </citation>
    <scope>NUCLEOTIDE SEQUENCE</scope>
    <source>
        <strain evidence="1">BeijingLab</strain>
    </source>
</reference>
<dbReference type="EMBL" id="CM056785">
    <property type="protein sequence ID" value="KAJ8727898.1"/>
    <property type="molecule type" value="Genomic_DNA"/>
</dbReference>
<gene>
    <name evidence="1" type="ORF">PYW08_016283</name>
</gene>
<keyword evidence="2" id="KW-1185">Reference proteome</keyword>
<name>A0ACC2QZ96_9NEOP</name>
<evidence type="ECO:0000313" key="1">
    <source>
        <dbReference type="EMBL" id="KAJ8727898.1"/>
    </source>
</evidence>
<dbReference type="Proteomes" id="UP001231649">
    <property type="component" value="Chromosome 9"/>
</dbReference>
<accession>A0ACC2QZ96</accession>
<evidence type="ECO:0000313" key="2">
    <source>
        <dbReference type="Proteomes" id="UP001231649"/>
    </source>
</evidence>
<organism evidence="1 2">
    <name type="scientific">Mythimna loreyi</name>
    <dbReference type="NCBI Taxonomy" id="667449"/>
    <lineage>
        <taxon>Eukaryota</taxon>
        <taxon>Metazoa</taxon>
        <taxon>Ecdysozoa</taxon>
        <taxon>Arthropoda</taxon>
        <taxon>Hexapoda</taxon>
        <taxon>Insecta</taxon>
        <taxon>Pterygota</taxon>
        <taxon>Neoptera</taxon>
        <taxon>Endopterygota</taxon>
        <taxon>Lepidoptera</taxon>
        <taxon>Glossata</taxon>
        <taxon>Ditrysia</taxon>
        <taxon>Noctuoidea</taxon>
        <taxon>Noctuidae</taxon>
        <taxon>Noctuinae</taxon>
        <taxon>Hadenini</taxon>
        <taxon>Mythimna</taxon>
    </lineage>
</organism>
<protein>
    <submittedName>
        <fullName evidence="1">Uncharacterized protein</fullName>
    </submittedName>
</protein>
<sequence>MGSSPSDRLIRPSPSRQRRAPFPRASRSCQQTAGALQGRSLLEPRGWWKTVTSTPGIRQGRYGVGFLVSKSLTLLPTLPKSGIRHRMIFGHHKKNCPFLKVKLNEGK</sequence>
<comment type="caution">
    <text evidence="1">The sequence shown here is derived from an EMBL/GenBank/DDBJ whole genome shotgun (WGS) entry which is preliminary data.</text>
</comment>